<feature type="compositionally biased region" description="Polar residues" evidence="1">
    <location>
        <begin position="154"/>
        <end position="163"/>
    </location>
</feature>
<proteinExistence type="predicted"/>
<feature type="region of interest" description="Disordered" evidence="1">
    <location>
        <begin position="231"/>
        <end position="334"/>
    </location>
</feature>
<evidence type="ECO:0000256" key="1">
    <source>
        <dbReference type="SAM" id="MobiDB-lite"/>
    </source>
</evidence>
<gene>
    <name evidence="2" type="ordered locus">AXX17_At5g24340</name>
</gene>
<feature type="compositionally biased region" description="Basic residues" evidence="1">
    <location>
        <begin position="231"/>
        <end position="253"/>
    </location>
</feature>
<evidence type="ECO:0000313" key="2">
    <source>
        <dbReference type="EMBL" id="OAO92013.1"/>
    </source>
</evidence>
<feature type="compositionally biased region" description="Basic and acidic residues" evidence="1">
    <location>
        <begin position="170"/>
        <end position="179"/>
    </location>
</feature>
<dbReference type="PANTHER" id="PTHR37258">
    <property type="entry name" value="FANTOM PROTEIN"/>
    <property type="match status" value="1"/>
</dbReference>
<feature type="compositionally biased region" description="Low complexity" evidence="1">
    <location>
        <begin position="51"/>
        <end position="61"/>
    </location>
</feature>
<dbReference type="EMBL" id="LUHQ01000005">
    <property type="protein sequence ID" value="OAO92013.1"/>
    <property type="molecule type" value="Genomic_DNA"/>
</dbReference>
<organism evidence="2 3">
    <name type="scientific">Arabidopsis thaliana</name>
    <name type="common">Mouse-ear cress</name>
    <dbReference type="NCBI Taxonomy" id="3702"/>
    <lineage>
        <taxon>Eukaryota</taxon>
        <taxon>Viridiplantae</taxon>
        <taxon>Streptophyta</taxon>
        <taxon>Embryophyta</taxon>
        <taxon>Tracheophyta</taxon>
        <taxon>Spermatophyta</taxon>
        <taxon>Magnoliopsida</taxon>
        <taxon>eudicotyledons</taxon>
        <taxon>Gunneridae</taxon>
        <taxon>Pentapetalae</taxon>
        <taxon>rosids</taxon>
        <taxon>malvids</taxon>
        <taxon>Brassicales</taxon>
        <taxon>Brassicaceae</taxon>
        <taxon>Camelineae</taxon>
        <taxon>Arabidopsis</taxon>
    </lineage>
</organism>
<name>A0A178UE27_ARATH</name>
<feature type="compositionally biased region" description="Polar residues" evidence="1">
    <location>
        <begin position="275"/>
        <end position="285"/>
    </location>
</feature>
<feature type="region of interest" description="Disordered" evidence="1">
    <location>
        <begin position="50"/>
        <end position="84"/>
    </location>
</feature>
<feature type="compositionally biased region" description="Basic residues" evidence="1">
    <location>
        <begin position="110"/>
        <end position="120"/>
    </location>
</feature>
<accession>A0A178UE27</accession>
<dbReference type="Proteomes" id="UP000078284">
    <property type="component" value="Chromosome 5"/>
</dbReference>
<dbReference type="AlphaFoldDB" id="A0A178UE27"/>
<dbReference type="ExpressionAtlas" id="A0A178UE27">
    <property type="expression patterns" value="baseline and differential"/>
</dbReference>
<sequence>MLSSIIDDKPASSTWLNRLRLNRGLTTDDDDASGNPLTLDDFLRRNHHTEIAATSSASDSPPSAPIPSDPELAESPSEEPVPGEWYGVMSDVLFELFNFSGSSKSSTIPGKKKLPRKQSNPRHCSLETPEDVVVPLVNQKSDDANCLPSVREFANSSSRSSYNKKPPAPEIRERRRSVVEGDGVDEEEEKGEKDLVGFSRSEVTVIDTSFKIWKSEKLVFRRRNVWKVREKKGKSRVVSKLKKLMKKKKKKKRKCDDVDDDDGGIARKKSKKMKISTSVSDNNPRYNVEEIHDEPESSNVSRRLLSKPRKEGSFGIHTSKKNSEAAARGYQSLA</sequence>
<dbReference type="PANTHER" id="PTHR37258:SF1">
    <property type="entry name" value="FANTOM PROTEIN"/>
    <property type="match status" value="1"/>
</dbReference>
<feature type="region of interest" description="Disordered" evidence="1">
    <location>
        <begin position="101"/>
        <end position="130"/>
    </location>
</feature>
<protein>
    <submittedName>
        <fullName evidence="2">Uncharacterized protein</fullName>
    </submittedName>
</protein>
<evidence type="ECO:0000313" key="3">
    <source>
        <dbReference type="Proteomes" id="UP000078284"/>
    </source>
</evidence>
<reference evidence="3" key="1">
    <citation type="journal article" date="2016" name="Proc. Natl. Acad. Sci. U.S.A.">
        <title>Chromosome-level assembly of Arabidopsis thaliana Ler reveals the extent of translocation and inversion polymorphisms.</title>
        <authorList>
            <person name="Zapata L."/>
            <person name="Ding J."/>
            <person name="Willing E.M."/>
            <person name="Hartwig B."/>
            <person name="Bezdan D."/>
            <person name="Jiao W.B."/>
            <person name="Patel V."/>
            <person name="Velikkakam James G."/>
            <person name="Koornneef M."/>
            <person name="Ossowski S."/>
            <person name="Schneeberger K."/>
        </authorList>
    </citation>
    <scope>NUCLEOTIDE SEQUENCE [LARGE SCALE GENOMIC DNA]</scope>
    <source>
        <strain evidence="3">cv. Landsberg erecta</strain>
    </source>
</reference>
<feature type="region of interest" description="Disordered" evidence="1">
    <location>
        <begin position="152"/>
        <end position="193"/>
    </location>
</feature>
<comment type="caution">
    <text evidence="2">The sequence shown here is derived from an EMBL/GenBank/DDBJ whole genome shotgun (WGS) entry which is preliminary data.</text>
</comment>